<protein>
    <submittedName>
        <fullName evidence="2">Uncharacterized protein</fullName>
    </submittedName>
</protein>
<keyword evidence="1" id="KW-1133">Transmembrane helix</keyword>
<keyword evidence="1" id="KW-0812">Transmembrane</keyword>
<accession>A0ABQ2CS11</accession>
<feature type="transmembrane region" description="Helical" evidence="1">
    <location>
        <begin position="12"/>
        <end position="36"/>
    </location>
</feature>
<comment type="caution">
    <text evidence="2">The sequence shown here is derived from an EMBL/GenBank/DDBJ whole genome shotgun (WGS) entry which is preliminary data.</text>
</comment>
<dbReference type="EMBL" id="BMNN01000006">
    <property type="protein sequence ID" value="GGJ06294.1"/>
    <property type="molecule type" value="Genomic_DNA"/>
</dbReference>
<evidence type="ECO:0000313" key="3">
    <source>
        <dbReference type="Proteomes" id="UP000633263"/>
    </source>
</evidence>
<organism evidence="2 3">
    <name type="scientific">Halopseudomonas pertucinogena</name>
    <dbReference type="NCBI Taxonomy" id="86175"/>
    <lineage>
        <taxon>Bacteria</taxon>
        <taxon>Pseudomonadati</taxon>
        <taxon>Pseudomonadota</taxon>
        <taxon>Gammaproteobacteria</taxon>
        <taxon>Pseudomonadales</taxon>
        <taxon>Pseudomonadaceae</taxon>
        <taxon>Halopseudomonas</taxon>
    </lineage>
</organism>
<proteinExistence type="predicted"/>
<sequence>MTKNLTTIAGIALGAYVALSIAIGLGLMIGAAAVWLRGV</sequence>
<keyword evidence="1" id="KW-0472">Membrane</keyword>
<evidence type="ECO:0000256" key="1">
    <source>
        <dbReference type="SAM" id="Phobius"/>
    </source>
</evidence>
<gene>
    <name evidence="2" type="ORF">GCM10009083_24060</name>
</gene>
<name>A0ABQ2CS11_9GAMM</name>
<evidence type="ECO:0000313" key="2">
    <source>
        <dbReference type="EMBL" id="GGJ06294.1"/>
    </source>
</evidence>
<dbReference type="Proteomes" id="UP000633263">
    <property type="component" value="Unassembled WGS sequence"/>
</dbReference>
<keyword evidence="3" id="KW-1185">Reference proteome</keyword>
<reference evidence="3" key="1">
    <citation type="journal article" date="2019" name="Int. J. Syst. Evol. Microbiol.">
        <title>The Global Catalogue of Microorganisms (GCM) 10K type strain sequencing project: providing services to taxonomists for standard genome sequencing and annotation.</title>
        <authorList>
            <consortium name="The Broad Institute Genomics Platform"/>
            <consortium name="The Broad Institute Genome Sequencing Center for Infectious Disease"/>
            <person name="Wu L."/>
            <person name="Ma J."/>
        </authorList>
    </citation>
    <scope>NUCLEOTIDE SEQUENCE [LARGE SCALE GENOMIC DNA]</scope>
    <source>
        <strain evidence="3">JCM 11590</strain>
    </source>
</reference>